<reference evidence="1 2" key="1">
    <citation type="submission" date="2020-12" db="EMBL/GenBank/DDBJ databases">
        <title>Comparative genomic insights into the epidemiology and virulence of plant pathogenic Pseudomonads from Turkey.</title>
        <authorList>
            <person name="Dillon M."/>
            <person name="Ruiz-Bedoya T."/>
            <person name="Bendalovic-Torma C."/>
            <person name="Guttman K.M."/>
            <person name="Kwak H."/>
            <person name="Middleton M.A."/>
            <person name="Wang P.W."/>
            <person name="Horuz S."/>
            <person name="Aysan Y."/>
            <person name="Guttman D.S."/>
        </authorList>
    </citation>
    <scope>NUCLEOTIDE SEQUENCE [LARGE SCALE GENOMIC DNA]</scope>
    <source>
        <strain evidence="1 2">Marul_2_1</strain>
    </source>
</reference>
<protein>
    <submittedName>
        <fullName evidence="1">Uncharacterized protein</fullName>
    </submittedName>
</protein>
<dbReference type="Proteomes" id="UP000607562">
    <property type="component" value="Unassembled WGS sequence"/>
</dbReference>
<organism evidence="1 2">
    <name type="scientific">Pseudomonas paralactis</name>
    <dbReference type="NCBI Taxonomy" id="1615673"/>
    <lineage>
        <taxon>Bacteria</taxon>
        <taxon>Pseudomonadati</taxon>
        <taxon>Pseudomonadota</taxon>
        <taxon>Gammaproteobacteria</taxon>
        <taxon>Pseudomonadales</taxon>
        <taxon>Pseudomonadaceae</taxon>
        <taxon>Pseudomonas</taxon>
    </lineage>
</organism>
<evidence type="ECO:0000313" key="2">
    <source>
        <dbReference type="Proteomes" id="UP000607562"/>
    </source>
</evidence>
<proteinExistence type="predicted"/>
<dbReference type="RefSeq" id="WP_198708530.1">
    <property type="nucleotide sequence ID" value="NZ_JAEILM010000082.1"/>
</dbReference>
<accession>A0ABS0V5F2</accession>
<dbReference type="EMBL" id="JAEILM010000082">
    <property type="protein sequence ID" value="MBI6635493.1"/>
    <property type="molecule type" value="Genomic_DNA"/>
</dbReference>
<gene>
    <name evidence="1" type="ORF">YA0871_22785</name>
</gene>
<name>A0ABS0V5F2_9PSED</name>
<sequence length="85" mass="9581">MFQVSVAPEGLGVDEIQVPERMLEFFLKSLPRTWPDAKALAAAKGKRLIEVCPDLETAVVQQRLKRNVEALAVFVRREEQAFAEV</sequence>
<evidence type="ECO:0000313" key="1">
    <source>
        <dbReference type="EMBL" id="MBI6635493.1"/>
    </source>
</evidence>
<comment type="caution">
    <text evidence="1">The sequence shown here is derived from an EMBL/GenBank/DDBJ whole genome shotgun (WGS) entry which is preliminary data.</text>
</comment>
<keyword evidence="2" id="KW-1185">Reference proteome</keyword>